<dbReference type="InterPro" id="IPR055178">
    <property type="entry name" value="RsdA/BaiN/AoA(So)-like_dom"/>
</dbReference>
<evidence type="ECO:0000256" key="3">
    <source>
        <dbReference type="ARBA" id="ARBA00022827"/>
    </source>
</evidence>
<evidence type="ECO:0000259" key="5">
    <source>
        <dbReference type="Pfam" id="PF22780"/>
    </source>
</evidence>
<dbReference type="Pfam" id="PF03486">
    <property type="entry name" value="HI0933_like"/>
    <property type="match status" value="1"/>
</dbReference>
<dbReference type="EMBL" id="CP086136">
    <property type="protein sequence ID" value="UEM17539.1"/>
    <property type="molecule type" value="Genomic_DNA"/>
</dbReference>
<dbReference type="PANTHER" id="PTHR42887">
    <property type="entry name" value="OS12G0638800 PROTEIN"/>
    <property type="match status" value="1"/>
</dbReference>
<evidence type="ECO:0000256" key="2">
    <source>
        <dbReference type="ARBA" id="ARBA00022630"/>
    </source>
</evidence>
<dbReference type="NCBIfam" id="TIGR03862">
    <property type="entry name" value="flavo_PP4765"/>
    <property type="match status" value="1"/>
</dbReference>
<evidence type="ECO:0000313" key="6">
    <source>
        <dbReference type="EMBL" id="MBO1863910.1"/>
    </source>
</evidence>
<name>A0A939M9P0_9BRAD</name>
<evidence type="ECO:0000256" key="1">
    <source>
        <dbReference type="ARBA" id="ARBA00001974"/>
    </source>
</evidence>
<dbReference type="SUPFAM" id="SSF160996">
    <property type="entry name" value="HI0933 insert domain-like"/>
    <property type="match status" value="1"/>
</dbReference>
<dbReference type="InterPro" id="IPR023166">
    <property type="entry name" value="BaiN-like_dom_sf"/>
</dbReference>
<accession>A0A939M9P0</accession>
<keyword evidence="3" id="KW-0274">FAD</keyword>
<dbReference type="PANTHER" id="PTHR42887:SF1">
    <property type="entry name" value="BLR3961 PROTEIN"/>
    <property type="match status" value="1"/>
</dbReference>
<comment type="cofactor">
    <cofactor evidence="1">
        <name>FAD</name>
        <dbReference type="ChEBI" id="CHEBI:57692"/>
    </cofactor>
</comment>
<keyword evidence="2" id="KW-0285">Flavoprotein</keyword>
<dbReference type="InterPro" id="IPR022460">
    <property type="entry name" value="Flavoprotein_PP4765"/>
</dbReference>
<dbReference type="Gene3D" id="3.50.50.60">
    <property type="entry name" value="FAD/NAD(P)-binding domain"/>
    <property type="match status" value="1"/>
</dbReference>
<reference evidence="6" key="1">
    <citation type="submission" date="2021-03" db="EMBL/GenBank/DDBJ databases">
        <title>Whole Genome Sequence of Bradyrhizobium sp. Strain 144S4.</title>
        <authorList>
            <person name="Bromfield E.S.P."/>
            <person name="Cloutier S."/>
        </authorList>
    </citation>
    <scope>NUCLEOTIDE SEQUENCE [LARGE SCALE GENOMIC DNA]</scope>
    <source>
        <strain evidence="6">144S4</strain>
    </source>
</reference>
<dbReference type="AlphaFoldDB" id="A0A939M9P0"/>
<reference evidence="7 8" key="2">
    <citation type="journal article" date="2022" name="Int. J. Syst. Evol. Microbiol.">
        <title>Strains of Bradyrhizobium barranii sp. nov. associated with legumes native to Canada are symbionts of soybeans and belong to different subspecies (subsp. barranii subsp. nov. and subsp. apii subsp. nov.) and symbiovars (sv. glycinearum and sv. septentrionale).</title>
        <authorList>
            <person name="Bromfield E.S.P."/>
            <person name="Cloutier S."/>
            <person name="Wasai-Hara S."/>
            <person name="Minamisawa K."/>
        </authorList>
    </citation>
    <scope>NUCLEOTIDE SEQUENCE [LARGE SCALE GENOMIC DNA]</scope>
    <source>
        <strain evidence="7 8">144S4</strain>
    </source>
</reference>
<gene>
    <name evidence="7" type="ORF">J4G43_022190</name>
    <name evidence="6" type="ORF">J4G43_24240</name>
</gene>
<protein>
    <submittedName>
        <fullName evidence="6">TIGR03862 family flavoprotein</fullName>
    </submittedName>
</protein>
<dbReference type="InterPro" id="IPR057661">
    <property type="entry name" value="RsdA/BaiN/AoA(So)_Rossmann"/>
</dbReference>
<sequence>MTDVAVIGAGPAGLMAAEVLAQGGARVTVYDAMPSAGRKFLMAGRGGLNLTHSEPLPQFMTRYREAAPMLQAAIAAFSPDALRAWSAALGEPTFVGSSGRVFPKAFKASPLLRAWLRRLDAAGVRFAFRHRWTGWDDQGRLRFQTADGVQAIAAKATVLALGGASWPRLGSDGGWADILASKGVAISKLRPANSGFTVAWSDVFRDRFEGQPLKGVALTIGAHTVRGEAMITRSGIEGGAIYALSAELREAVLGLGQATLTIALRPDLDAASLTTRLSGTRGKQSLANFLRKAAQLSPVGIGLMQEAAIASGRPLASLSPVQLAKLINAIPVQLTGVSPIERAISTAGGVTFDELDDHFMLRKLPGVFAAGEMLDWEAPTGGYLLQASFATGAAAGRGVLRWLASS</sequence>
<dbReference type="InterPro" id="IPR036188">
    <property type="entry name" value="FAD/NAD-bd_sf"/>
</dbReference>
<dbReference type="KEGG" id="bban:J4G43_022190"/>
<evidence type="ECO:0000313" key="7">
    <source>
        <dbReference type="EMBL" id="UEM17539.1"/>
    </source>
</evidence>
<proteinExistence type="predicted"/>
<dbReference type="InterPro" id="IPR004792">
    <property type="entry name" value="BaiN-like"/>
</dbReference>
<dbReference type="PRINTS" id="PR00419">
    <property type="entry name" value="ADXRDTASE"/>
</dbReference>
<organism evidence="6">
    <name type="scientific">Bradyrhizobium barranii subsp. barranii</name>
    <dbReference type="NCBI Taxonomy" id="2823807"/>
    <lineage>
        <taxon>Bacteria</taxon>
        <taxon>Pseudomonadati</taxon>
        <taxon>Pseudomonadota</taxon>
        <taxon>Alphaproteobacteria</taxon>
        <taxon>Hyphomicrobiales</taxon>
        <taxon>Nitrobacteraceae</taxon>
        <taxon>Bradyrhizobium</taxon>
        <taxon>Bradyrhizobium barranii</taxon>
    </lineage>
</organism>
<dbReference type="Gene3D" id="1.10.8.260">
    <property type="entry name" value="HI0933 insert domain-like"/>
    <property type="match status" value="1"/>
</dbReference>
<evidence type="ECO:0000313" key="8">
    <source>
        <dbReference type="Proteomes" id="UP000664702"/>
    </source>
</evidence>
<dbReference type="Gene3D" id="2.40.30.10">
    <property type="entry name" value="Translation factors"/>
    <property type="match status" value="1"/>
</dbReference>
<dbReference type="Pfam" id="PF22780">
    <property type="entry name" value="HI0933_like_1st"/>
    <property type="match status" value="1"/>
</dbReference>
<feature type="domain" description="RsdA/BaiN/AoA(So)-like Rossmann fold-like" evidence="4">
    <location>
        <begin position="3"/>
        <end position="397"/>
    </location>
</feature>
<feature type="domain" description="RsdA/BaiN/AoA(So)-like insert" evidence="5">
    <location>
        <begin position="190"/>
        <end position="345"/>
    </location>
</feature>
<evidence type="ECO:0000259" key="4">
    <source>
        <dbReference type="Pfam" id="PF03486"/>
    </source>
</evidence>
<dbReference type="NCBIfam" id="TIGR00275">
    <property type="entry name" value="aminoacetone oxidase family FAD-binding enzyme"/>
    <property type="match status" value="1"/>
</dbReference>
<dbReference type="EMBL" id="JAGEMI010000001">
    <property type="protein sequence ID" value="MBO1863910.1"/>
    <property type="molecule type" value="Genomic_DNA"/>
</dbReference>
<dbReference type="SUPFAM" id="SSF51905">
    <property type="entry name" value="FAD/NAD(P)-binding domain"/>
    <property type="match status" value="1"/>
</dbReference>
<dbReference type="Proteomes" id="UP000664702">
    <property type="component" value="Chromosome"/>
</dbReference>